<dbReference type="RefSeq" id="WP_162392353.1">
    <property type="nucleotide sequence ID" value="NZ_JAABOZ010000001.1"/>
</dbReference>
<feature type="region of interest" description="Disordered" evidence="1">
    <location>
        <begin position="1"/>
        <end position="30"/>
    </location>
</feature>
<dbReference type="Gene3D" id="2.30.110.10">
    <property type="entry name" value="Electron Transport, Fmn-binding Protein, Chain A"/>
    <property type="match status" value="1"/>
</dbReference>
<comment type="caution">
    <text evidence="3">The sequence shown here is derived from an EMBL/GenBank/DDBJ whole genome shotgun (WGS) entry which is preliminary data.</text>
</comment>
<dbReference type="Pfam" id="PF01243">
    <property type="entry name" value="PNPOx_N"/>
    <property type="match status" value="1"/>
</dbReference>
<dbReference type="SUPFAM" id="SSF50475">
    <property type="entry name" value="FMN-binding split barrel"/>
    <property type="match status" value="1"/>
</dbReference>
<dbReference type="EMBL" id="JAAGWK010000022">
    <property type="protein sequence ID" value="NEL55441.1"/>
    <property type="molecule type" value="Genomic_DNA"/>
</dbReference>
<sequence length="197" mass="20882">MTHQPTGPAPTSPAPTGPALGGGDPMRGDAARDWEDVRAYPLGQQQEAELLERQTECTFIWLDRDGHPRGVVMNYLVADSRFWLTATAGRPRVAAVRRDPRVSIAISSRGSGIAVSRSLTRTGTCVVHDDDATRAWFYPALAARLRPGDEAAAASFAAHLDSPGRVVLEVVPAGRIGFDGAAMWSAAPSAAPTRPAS</sequence>
<organism evidence="3 4">
    <name type="scientific">Goekera deserti</name>
    <dbReference type="NCBI Taxonomy" id="2497753"/>
    <lineage>
        <taxon>Bacteria</taxon>
        <taxon>Bacillati</taxon>
        <taxon>Actinomycetota</taxon>
        <taxon>Actinomycetes</taxon>
        <taxon>Geodermatophilales</taxon>
        <taxon>Geodermatophilaceae</taxon>
        <taxon>Goekera</taxon>
    </lineage>
</organism>
<evidence type="ECO:0000313" key="3">
    <source>
        <dbReference type="EMBL" id="NEL55441.1"/>
    </source>
</evidence>
<evidence type="ECO:0000256" key="1">
    <source>
        <dbReference type="SAM" id="MobiDB-lite"/>
    </source>
</evidence>
<feature type="domain" description="Pyridoxamine 5'-phosphate oxidase N-terminal" evidence="2">
    <location>
        <begin position="48"/>
        <end position="172"/>
    </location>
</feature>
<dbReference type="InterPro" id="IPR011576">
    <property type="entry name" value="Pyridox_Oxase_N"/>
</dbReference>
<proteinExistence type="predicted"/>
<gene>
    <name evidence="3" type="ORF">G1H19_15740</name>
</gene>
<feature type="compositionally biased region" description="Pro residues" evidence="1">
    <location>
        <begin position="7"/>
        <end position="16"/>
    </location>
</feature>
<dbReference type="InterPro" id="IPR012349">
    <property type="entry name" value="Split_barrel_FMN-bd"/>
</dbReference>
<protein>
    <recommendedName>
        <fullName evidence="2">Pyridoxamine 5'-phosphate oxidase N-terminal domain-containing protein</fullName>
    </recommendedName>
</protein>
<evidence type="ECO:0000313" key="4">
    <source>
        <dbReference type="Proteomes" id="UP000470470"/>
    </source>
</evidence>
<keyword evidence="4" id="KW-1185">Reference proteome</keyword>
<name>A0A7K3WG06_9ACTN</name>
<evidence type="ECO:0000259" key="2">
    <source>
        <dbReference type="Pfam" id="PF01243"/>
    </source>
</evidence>
<dbReference type="AlphaFoldDB" id="A0A7K3WG06"/>
<accession>A0A7K3WG06</accession>
<reference evidence="3 4" key="1">
    <citation type="submission" date="2020-02" db="EMBL/GenBank/DDBJ databases">
        <title>The whole genome sequence of CPCC 205119.</title>
        <authorList>
            <person name="Jiang Z."/>
        </authorList>
    </citation>
    <scope>NUCLEOTIDE SEQUENCE [LARGE SCALE GENOMIC DNA]</scope>
    <source>
        <strain evidence="3 4">CPCC 205119</strain>
    </source>
</reference>
<dbReference type="Proteomes" id="UP000470470">
    <property type="component" value="Unassembled WGS sequence"/>
</dbReference>